<accession>A0A0A1W5B5</accession>
<gene>
    <name evidence="2" type="ORF">SP5_034_01170</name>
</gene>
<dbReference type="InterPro" id="IPR050706">
    <property type="entry name" value="Cyclic-di-GMP_PDE-like"/>
</dbReference>
<dbReference type="PROSITE" id="PS50883">
    <property type="entry name" value="EAL"/>
    <property type="match status" value="1"/>
</dbReference>
<comment type="caution">
    <text evidence="2">The sequence shown here is derived from an EMBL/GenBank/DDBJ whole genome shotgun (WGS) entry which is preliminary data.</text>
</comment>
<dbReference type="Pfam" id="PF00563">
    <property type="entry name" value="EAL"/>
    <property type="match status" value="1"/>
</dbReference>
<dbReference type="SUPFAM" id="SSF141868">
    <property type="entry name" value="EAL domain-like"/>
    <property type="match status" value="1"/>
</dbReference>
<dbReference type="GO" id="GO:0071111">
    <property type="term" value="F:cyclic-guanylate-specific phosphodiesterase activity"/>
    <property type="evidence" value="ECO:0007669"/>
    <property type="project" value="InterPro"/>
</dbReference>
<dbReference type="RefSeq" id="WP_042485578.1">
    <property type="nucleotide sequence ID" value="NZ_BBPI01000034.1"/>
</dbReference>
<evidence type="ECO:0000313" key="2">
    <source>
        <dbReference type="EMBL" id="GAM00543.1"/>
    </source>
</evidence>
<dbReference type="SUPFAM" id="SSF141571">
    <property type="entry name" value="Pentapeptide repeat-like"/>
    <property type="match status" value="1"/>
</dbReference>
<dbReference type="EMBL" id="BBPI01000034">
    <property type="protein sequence ID" value="GAM00543.1"/>
    <property type="molecule type" value="Genomic_DNA"/>
</dbReference>
<name>A0A0A1W5B5_9SPHN</name>
<organism evidence="2 3">
    <name type="scientific">Sphingomonas parapaucimobilis NBRC 15100</name>
    <dbReference type="NCBI Taxonomy" id="1219049"/>
    <lineage>
        <taxon>Bacteria</taxon>
        <taxon>Pseudomonadati</taxon>
        <taxon>Pseudomonadota</taxon>
        <taxon>Alphaproteobacteria</taxon>
        <taxon>Sphingomonadales</taxon>
        <taxon>Sphingomonadaceae</taxon>
        <taxon>Sphingomonas</taxon>
    </lineage>
</organism>
<dbReference type="Gene3D" id="3.20.20.450">
    <property type="entry name" value="EAL domain"/>
    <property type="match status" value="1"/>
</dbReference>
<evidence type="ECO:0000313" key="3">
    <source>
        <dbReference type="Proteomes" id="UP000032305"/>
    </source>
</evidence>
<protein>
    <recommendedName>
        <fullName evidence="1">EAL domain-containing protein</fullName>
    </recommendedName>
</protein>
<dbReference type="AlphaFoldDB" id="A0A0A1W5B5"/>
<dbReference type="InterPro" id="IPR035919">
    <property type="entry name" value="EAL_sf"/>
</dbReference>
<dbReference type="SMART" id="SM00052">
    <property type="entry name" value="EAL"/>
    <property type="match status" value="1"/>
</dbReference>
<dbReference type="PANTHER" id="PTHR33121:SF70">
    <property type="entry name" value="SIGNALING PROTEIN YKOW"/>
    <property type="match status" value="1"/>
</dbReference>
<dbReference type="Proteomes" id="UP000032305">
    <property type="component" value="Unassembled WGS sequence"/>
</dbReference>
<dbReference type="PANTHER" id="PTHR33121">
    <property type="entry name" value="CYCLIC DI-GMP PHOSPHODIESTERASE PDEF"/>
    <property type="match status" value="1"/>
</dbReference>
<sequence length="393" mass="43745">MSRDDLFHGANSFNTPSGAAREELEARLAALYAESDGRFHALVRAAGLRPTDDFRDRDLRALNFLDAELEGFDFSGSDLRGTGLRFAHLGLSTKLDRALLDEDDADWISRRDSDWPYWDEDLFRDLSRALASGKITVVYQPILSVKEAMILRVEALARWDHPTRGPVPASTFIPMLMELGGLDRLGHVLLERVVEDQRKMRELGVIIGISVNMAAASVANRAFCEDCMRILAGQKADIRFEFTEADIAIHRDAFLENLLKLRPLGVDIAIDDYGTSYSSLSEIRDIGAREMKIDRSFIGSINSSPGADVVKSVIDLGHSLGMSVTAEGIESSAEAYFAKTLGCDDLQGFWVRRPLPFDDLIEFLHVSTIGGWSQKLLTLQPPRDDPRKNLDLT</sequence>
<evidence type="ECO:0000259" key="1">
    <source>
        <dbReference type="PROSITE" id="PS50883"/>
    </source>
</evidence>
<dbReference type="eggNOG" id="COG2200">
    <property type="taxonomic scope" value="Bacteria"/>
</dbReference>
<feature type="domain" description="EAL" evidence="1">
    <location>
        <begin position="119"/>
        <end position="368"/>
    </location>
</feature>
<dbReference type="CDD" id="cd01948">
    <property type="entry name" value="EAL"/>
    <property type="match status" value="1"/>
</dbReference>
<dbReference type="InterPro" id="IPR001633">
    <property type="entry name" value="EAL_dom"/>
</dbReference>
<reference evidence="2 3" key="1">
    <citation type="submission" date="2014-11" db="EMBL/GenBank/DDBJ databases">
        <title>Whole genome shotgun sequence of Sphingomonas parapaucimobilis NBRC 15100.</title>
        <authorList>
            <person name="Katano-Makiyama Y."/>
            <person name="Hosoyama A."/>
            <person name="Hashimoto M."/>
            <person name="Hosoyama Y."/>
            <person name="Noguchi M."/>
            <person name="Numata M."/>
            <person name="Tsuchikane K."/>
            <person name="Hirakata S."/>
            <person name="Uohara A."/>
            <person name="Shimodaira J."/>
            <person name="Ohji S."/>
            <person name="Ichikawa N."/>
            <person name="Kimura A."/>
            <person name="Yamazoe A."/>
            <person name="Fujita N."/>
        </authorList>
    </citation>
    <scope>NUCLEOTIDE SEQUENCE [LARGE SCALE GENOMIC DNA]</scope>
    <source>
        <strain evidence="2 3">NBRC 15100</strain>
    </source>
</reference>
<proteinExistence type="predicted"/>
<keyword evidence="3" id="KW-1185">Reference proteome</keyword>